<keyword evidence="1" id="KW-1133">Transmembrane helix</keyword>
<protein>
    <submittedName>
        <fullName evidence="2">Uncharacterized protein</fullName>
    </submittedName>
</protein>
<name>A0A3M7QPF6_BRAPC</name>
<feature type="non-terminal residue" evidence="2">
    <location>
        <position position="156"/>
    </location>
</feature>
<feature type="transmembrane region" description="Helical" evidence="1">
    <location>
        <begin position="21"/>
        <end position="41"/>
    </location>
</feature>
<keyword evidence="1" id="KW-0812">Transmembrane</keyword>
<accession>A0A3M7QPF6</accession>
<evidence type="ECO:0000313" key="2">
    <source>
        <dbReference type="EMBL" id="RNA12961.1"/>
    </source>
</evidence>
<reference evidence="2 3" key="1">
    <citation type="journal article" date="2018" name="Sci. Rep.">
        <title>Genomic signatures of local adaptation to the degree of environmental predictability in rotifers.</title>
        <authorList>
            <person name="Franch-Gras L."/>
            <person name="Hahn C."/>
            <person name="Garcia-Roger E.M."/>
            <person name="Carmona M.J."/>
            <person name="Serra M."/>
            <person name="Gomez A."/>
        </authorList>
    </citation>
    <scope>NUCLEOTIDE SEQUENCE [LARGE SCALE GENOMIC DNA]</scope>
    <source>
        <strain evidence="2">HYR1</strain>
    </source>
</reference>
<evidence type="ECO:0000256" key="1">
    <source>
        <dbReference type="SAM" id="Phobius"/>
    </source>
</evidence>
<evidence type="ECO:0000313" key="3">
    <source>
        <dbReference type="Proteomes" id="UP000276133"/>
    </source>
</evidence>
<dbReference type="EMBL" id="REGN01005547">
    <property type="protein sequence ID" value="RNA12961.1"/>
    <property type="molecule type" value="Genomic_DNA"/>
</dbReference>
<sequence>RKKKNAQKTLKERRASSAFFTPPNGLSICHNIIILGLSVWLKRFYLSTKRYVISIDSLKSKNAPKKKIFLWWEGQGLIIFLETCGPLTATQNFSQFKIYYTSKQFLEHCLSSSIAVLMVCLSNLEHAHERSRTCSIAHANALKQKICSIAALEQRH</sequence>
<keyword evidence="1" id="KW-0472">Membrane</keyword>
<keyword evidence="3" id="KW-1185">Reference proteome</keyword>
<comment type="caution">
    <text evidence="2">The sequence shown here is derived from an EMBL/GenBank/DDBJ whole genome shotgun (WGS) entry which is preliminary data.</text>
</comment>
<gene>
    <name evidence="2" type="ORF">BpHYR1_014169</name>
</gene>
<dbReference type="Proteomes" id="UP000276133">
    <property type="component" value="Unassembled WGS sequence"/>
</dbReference>
<proteinExistence type="predicted"/>
<dbReference type="AlphaFoldDB" id="A0A3M7QPF6"/>
<organism evidence="2 3">
    <name type="scientific">Brachionus plicatilis</name>
    <name type="common">Marine rotifer</name>
    <name type="synonym">Brachionus muelleri</name>
    <dbReference type="NCBI Taxonomy" id="10195"/>
    <lineage>
        <taxon>Eukaryota</taxon>
        <taxon>Metazoa</taxon>
        <taxon>Spiralia</taxon>
        <taxon>Gnathifera</taxon>
        <taxon>Rotifera</taxon>
        <taxon>Eurotatoria</taxon>
        <taxon>Monogononta</taxon>
        <taxon>Pseudotrocha</taxon>
        <taxon>Ploima</taxon>
        <taxon>Brachionidae</taxon>
        <taxon>Brachionus</taxon>
    </lineage>
</organism>
<feature type="non-terminal residue" evidence="2">
    <location>
        <position position="1"/>
    </location>
</feature>